<protein>
    <submittedName>
        <fullName evidence="1">Uncharacterized protein</fullName>
    </submittedName>
</protein>
<keyword evidence="2" id="KW-1185">Reference proteome</keyword>
<proteinExistence type="predicted"/>
<reference evidence="1 2" key="1">
    <citation type="submission" date="2017-05" db="EMBL/GenBank/DDBJ databases">
        <authorList>
            <person name="Varghese N."/>
            <person name="Submissions S."/>
        </authorList>
    </citation>
    <scope>NUCLEOTIDE SEQUENCE [LARGE SCALE GENOMIC DNA]</scope>
    <source>
        <strain evidence="1 2">DSM 21985</strain>
    </source>
</reference>
<sequence>MNANNSFLPSNRSEHIYKVWVPSHHMMLLVHLLQSFVTKYQMWMDPDDNSLLPLYGPILVSIAKNSSANLV</sequence>
<evidence type="ECO:0000313" key="1">
    <source>
        <dbReference type="EMBL" id="SMO89703.1"/>
    </source>
</evidence>
<organism evidence="1 2">
    <name type="scientific">Gracilimonas mengyeensis</name>
    <dbReference type="NCBI Taxonomy" id="1302730"/>
    <lineage>
        <taxon>Bacteria</taxon>
        <taxon>Pseudomonadati</taxon>
        <taxon>Balneolota</taxon>
        <taxon>Balneolia</taxon>
        <taxon>Balneolales</taxon>
        <taxon>Balneolaceae</taxon>
        <taxon>Gracilimonas</taxon>
    </lineage>
</organism>
<dbReference type="EMBL" id="FXTP01000014">
    <property type="protein sequence ID" value="SMO89703.1"/>
    <property type="molecule type" value="Genomic_DNA"/>
</dbReference>
<gene>
    <name evidence="1" type="ORF">SAMN06265219_11493</name>
</gene>
<dbReference type="AlphaFoldDB" id="A0A521F0M7"/>
<name>A0A521F0M7_9BACT</name>
<accession>A0A521F0M7</accession>
<dbReference type="Proteomes" id="UP000317557">
    <property type="component" value="Unassembled WGS sequence"/>
</dbReference>
<evidence type="ECO:0000313" key="2">
    <source>
        <dbReference type="Proteomes" id="UP000317557"/>
    </source>
</evidence>